<reference evidence="5 8" key="3">
    <citation type="submission" date="2020-06" db="EMBL/GenBank/DDBJ databases">
        <title>REHAB project genomes.</title>
        <authorList>
            <person name="Shaw L.P."/>
        </authorList>
    </citation>
    <scope>NUCLEOTIDE SEQUENCE [LARGE SCALE GENOMIC DNA]</scope>
    <source>
        <strain evidence="5 8">RHBSTW-00092</strain>
    </source>
</reference>
<dbReference type="Proteomes" id="UP000557483">
    <property type="component" value="Unassembled WGS sequence"/>
</dbReference>
<accession>A0A285B0X4</accession>
<dbReference type="Proteomes" id="UP000220639">
    <property type="component" value="Unassembled WGS sequence"/>
</dbReference>
<reference evidence="7" key="2">
    <citation type="submission" date="2017-08" db="EMBL/GenBank/DDBJ databases">
        <authorList>
            <person name="Brisse S."/>
        </authorList>
    </citation>
    <scope>NUCLEOTIDE SEQUENCE [LARGE SCALE GENOMIC DNA]</scope>
    <source>
        <strain evidence="7">06D021</strain>
    </source>
</reference>
<keyword evidence="1" id="KW-0805">Transcription regulation</keyword>
<dbReference type="AlphaFoldDB" id="A0A285B0X4"/>
<dbReference type="EMBL" id="FZTC01000015">
    <property type="protein sequence ID" value="SNU34542.1"/>
    <property type="molecule type" value="Genomic_DNA"/>
</dbReference>
<evidence type="ECO:0000256" key="1">
    <source>
        <dbReference type="ARBA" id="ARBA00023015"/>
    </source>
</evidence>
<sequence>MLQVKRHSLILEYVVEKGCARVNELSQIFGVSPETIRRDLTSLAKNKKIVRSFGGAMISENNASFLDVDNPTNNGNFVDKAEAFIKRTKEQPERKMRIAKSALQYIHEHECIIMDNSSSCWFLARQLPDIELTVITNSLNIIQTLACRKKIRIVSVGGEYSERHGDFHGPVAEFIINNFKVNKLFFSCQGLDSGLEIKDSNEVNVRLKQEMLKVADQKILMVDSSKFERYSLYKICDLADIDVLITNKLPKDIYRQECLEIVETS</sequence>
<evidence type="ECO:0000313" key="6">
    <source>
        <dbReference type="EMBL" id="SNU34542.1"/>
    </source>
</evidence>
<evidence type="ECO:0000256" key="2">
    <source>
        <dbReference type="ARBA" id="ARBA00023125"/>
    </source>
</evidence>
<dbReference type="EMBL" id="JABXRN010000001">
    <property type="protein sequence ID" value="MBA8122522.1"/>
    <property type="molecule type" value="Genomic_DNA"/>
</dbReference>
<evidence type="ECO:0000313" key="5">
    <source>
        <dbReference type="EMBL" id="MBA8122522.1"/>
    </source>
</evidence>
<dbReference type="SMART" id="SM00420">
    <property type="entry name" value="HTH_DEOR"/>
    <property type="match status" value="1"/>
</dbReference>
<dbReference type="InterPro" id="IPR036390">
    <property type="entry name" value="WH_DNA-bd_sf"/>
</dbReference>
<dbReference type="Gene3D" id="1.10.10.10">
    <property type="entry name" value="Winged helix-like DNA-binding domain superfamily/Winged helix DNA-binding domain"/>
    <property type="match status" value="1"/>
</dbReference>
<dbReference type="Pfam" id="PF08220">
    <property type="entry name" value="HTH_DeoR"/>
    <property type="match status" value="1"/>
</dbReference>
<evidence type="ECO:0000313" key="8">
    <source>
        <dbReference type="Proteomes" id="UP000557483"/>
    </source>
</evidence>
<gene>
    <name evidence="5" type="ORF">HV064_01085</name>
    <name evidence="6" type="ORF">KOSB73_220661</name>
</gene>
<organism evidence="6 7">
    <name type="scientific">Klebsiella grimontii</name>
    <dbReference type="NCBI Taxonomy" id="2058152"/>
    <lineage>
        <taxon>Bacteria</taxon>
        <taxon>Pseudomonadati</taxon>
        <taxon>Pseudomonadota</taxon>
        <taxon>Gammaproteobacteria</taxon>
        <taxon>Enterobacterales</taxon>
        <taxon>Enterobacteriaceae</taxon>
        <taxon>Klebsiella/Raoultella group</taxon>
        <taxon>Klebsiella</taxon>
    </lineage>
</organism>
<dbReference type="SMART" id="SM01134">
    <property type="entry name" value="DeoRC"/>
    <property type="match status" value="1"/>
</dbReference>
<feature type="domain" description="HTH deoR-type" evidence="4">
    <location>
        <begin position="3"/>
        <end position="58"/>
    </location>
</feature>
<dbReference type="PRINTS" id="PR00037">
    <property type="entry name" value="HTHLACR"/>
</dbReference>
<proteinExistence type="predicted"/>
<evidence type="ECO:0000256" key="3">
    <source>
        <dbReference type="ARBA" id="ARBA00023163"/>
    </source>
</evidence>
<dbReference type="InterPro" id="IPR018356">
    <property type="entry name" value="Tscrpt_reg_HTH_DeoR_CS"/>
</dbReference>
<dbReference type="RefSeq" id="WP_049086595.1">
    <property type="nucleotide sequence ID" value="NZ_CABGKM010000004.1"/>
</dbReference>
<keyword evidence="2" id="KW-0238">DNA-binding</keyword>
<dbReference type="GeneID" id="97396519"/>
<dbReference type="InterPro" id="IPR050313">
    <property type="entry name" value="Carb_Metab_HTH_regulators"/>
</dbReference>
<dbReference type="InterPro" id="IPR037171">
    <property type="entry name" value="NagB/RpiA_transferase-like"/>
</dbReference>
<reference evidence="6" key="1">
    <citation type="submission" date="2017-08" db="EMBL/GenBank/DDBJ databases">
        <authorList>
            <person name="de Groot N.N."/>
        </authorList>
    </citation>
    <scope>NUCLEOTIDE SEQUENCE [LARGE SCALE GENOMIC DNA]</scope>
    <source>
        <strain evidence="6">06D021</strain>
    </source>
</reference>
<dbReference type="GO" id="GO:0003700">
    <property type="term" value="F:DNA-binding transcription factor activity"/>
    <property type="evidence" value="ECO:0007669"/>
    <property type="project" value="InterPro"/>
</dbReference>
<dbReference type="SUPFAM" id="SSF46785">
    <property type="entry name" value="Winged helix' DNA-binding domain"/>
    <property type="match status" value="1"/>
</dbReference>
<evidence type="ECO:0000259" key="4">
    <source>
        <dbReference type="PROSITE" id="PS51000"/>
    </source>
</evidence>
<dbReference type="InterPro" id="IPR036388">
    <property type="entry name" value="WH-like_DNA-bd_sf"/>
</dbReference>
<protein>
    <submittedName>
        <fullName evidence="5">DeoR/GlpR transcriptional regulator</fullName>
    </submittedName>
</protein>
<dbReference type="InterPro" id="IPR014036">
    <property type="entry name" value="DeoR-like_C"/>
</dbReference>
<dbReference type="SUPFAM" id="SSF100950">
    <property type="entry name" value="NagB/RpiA/CoA transferase-like"/>
    <property type="match status" value="1"/>
</dbReference>
<dbReference type="Pfam" id="PF00455">
    <property type="entry name" value="DeoRC"/>
    <property type="match status" value="1"/>
</dbReference>
<dbReference type="PROSITE" id="PS00894">
    <property type="entry name" value="HTH_DEOR_1"/>
    <property type="match status" value="1"/>
</dbReference>
<dbReference type="InterPro" id="IPR001034">
    <property type="entry name" value="DeoR_HTH"/>
</dbReference>
<dbReference type="PROSITE" id="PS51000">
    <property type="entry name" value="HTH_DEOR_2"/>
    <property type="match status" value="1"/>
</dbReference>
<name>A0A285B0X4_9ENTR</name>
<evidence type="ECO:0000313" key="7">
    <source>
        <dbReference type="Proteomes" id="UP000220639"/>
    </source>
</evidence>
<dbReference type="GO" id="GO:0003677">
    <property type="term" value="F:DNA binding"/>
    <property type="evidence" value="ECO:0007669"/>
    <property type="project" value="UniProtKB-KW"/>
</dbReference>
<dbReference type="PANTHER" id="PTHR30363">
    <property type="entry name" value="HTH-TYPE TRANSCRIPTIONAL REGULATOR SRLR-RELATED"/>
    <property type="match status" value="1"/>
</dbReference>
<keyword evidence="3" id="KW-0804">Transcription</keyword>
<dbReference type="PANTHER" id="PTHR30363:SF44">
    <property type="entry name" value="AGA OPERON TRANSCRIPTIONAL REPRESSOR-RELATED"/>
    <property type="match status" value="1"/>
</dbReference>